<comment type="caution">
    <text evidence="3">The sequence shown here is derived from an EMBL/GenBank/DDBJ whole genome shotgun (WGS) entry which is preliminary data.</text>
</comment>
<dbReference type="Proteomes" id="UP000827724">
    <property type="component" value="Unassembled WGS sequence"/>
</dbReference>
<protein>
    <submittedName>
        <fullName evidence="3">Modin</fullName>
    </submittedName>
</protein>
<evidence type="ECO:0000256" key="2">
    <source>
        <dbReference type="SAM" id="Phobius"/>
    </source>
</evidence>
<gene>
    <name evidence="3" type="ORF">Trco_003279</name>
</gene>
<feature type="region of interest" description="Disordered" evidence="1">
    <location>
        <begin position="598"/>
        <end position="623"/>
    </location>
</feature>
<proteinExistence type="predicted"/>
<feature type="transmembrane region" description="Helical" evidence="2">
    <location>
        <begin position="25"/>
        <end position="47"/>
    </location>
</feature>
<keyword evidence="2" id="KW-0472">Membrane</keyword>
<feature type="region of interest" description="Disordered" evidence="1">
    <location>
        <begin position="527"/>
        <end position="563"/>
    </location>
</feature>
<evidence type="ECO:0000313" key="3">
    <source>
        <dbReference type="EMBL" id="KAH6609933.1"/>
    </source>
</evidence>
<organism evidence="3 4">
    <name type="scientific">Trichoderma cornu-damae</name>
    <dbReference type="NCBI Taxonomy" id="654480"/>
    <lineage>
        <taxon>Eukaryota</taxon>
        <taxon>Fungi</taxon>
        <taxon>Dikarya</taxon>
        <taxon>Ascomycota</taxon>
        <taxon>Pezizomycotina</taxon>
        <taxon>Sordariomycetes</taxon>
        <taxon>Hypocreomycetidae</taxon>
        <taxon>Hypocreales</taxon>
        <taxon>Hypocreaceae</taxon>
        <taxon>Trichoderma</taxon>
    </lineage>
</organism>
<feature type="compositionally biased region" description="Basic and acidic residues" evidence="1">
    <location>
        <begin position="478"/>
        <end position="499"/>
    </location>
</feature>
<dbReference type="OrthoDB" id="5227693at2759"/>
<keyword evidence="4" id="KW-1185">Reference proteome</keyword>
<sequence>MNSTNSTNSDNSSSSGGGGGSNADFVVAAVALVVSVVALLATFMQVLQQYYASAQGYSQCNEKVMGGWAKSKTRQFRLDELRFEVQFDVPVIFVSPPTNQNGPVADAPIFYLDGTQKSQDDTDTTSKLDLRKEYKEKSAKEKIHTSDNEKAAWYVLLFAAQRMESESREWQKEEYKSFGPPGPNAHMIPPEPPTLKHHHTLAVAVQRKRKSWDTMPISVIKPYATTTMCHLIEMMAAIGVYWKEFDRKRDRYWGEGNGFMILGERLSDLGLMFSFQVNGQCTFKRNRVVPVDEIKELCFGYVPTVYREKDDKRRLKAPSDEQQNLGTLLMGNSREMSETLIGLGCNNNTIRFWLDEGKRTSHLFPISFEILGMLSRIFHIENSNFTFLPNPTPDSWDKRSVSLPKILEAFHRKCQHDAIGMRQSSVVIARYRIHIQHILQHLDDESSLQRWLLLTSLHAALDDTDDVLTARTKSQRQTSHDAEEGSEKPSYDRTAEVEKHMRRREVVQDVLRHHIQEVVRLLNQQEDQNSDALSLHPDMPPPSLKSRPRPPLQRFEDMDAAGPDDRQDIFMDVYFDVIRPYVVSTAAHTTYRRNSLVGAPPGLGRTPAGSIRSNNSPLPHSPARGSIVKGGEHLTMEVVADDSDGQQLEIPIPVGNYAEPEEPHSDVSLADVEVSHDDVWCTLVFRMVCWLMLHNFNKKDVQFPKSELLGSRMPVYIS</sequence>
<name>A0A9P8QVB1_9HYPO</name>
<reference evidence="3" key="1">
    <citation type="submission" date="2021-08" db="EMBL/GenBank/DDBJ databases">
        <title>Chromosome-Level Trichoderma cornu-damae using Hi-C Data.</title>
        <authorList>
            <person name="Kim C.S."/>
        </authorList>
    </citation>
    <scope>NUCLEOTIDE SEQUENCE</scope>
    <source>
        <strain evidence="3">KA19-0412C</strain>
    </source>
</reference>
<dbReference type="AlphaFoldDB" id="A0A9P8QVB1"/>
<evidence type="ECO:0000256" key="1">
    <source>
        <dbReference type="SAM" id="MobiDB-lite"/>
    </source>
</evidence>
<feature type="region of interest" description="Disordered" evidence="1">
    <location>
        <begin position="471"/>
        <end position="499"/>
    </location>
</feature>
<evidence type="ECO:0000313" key="4">
    <source>
        <dbReference type="Proteomes" id="UP000827724"/>
    </source>
</evidence>
<keyword evidence="2" id="KW-0812">Transmembrane</keyword>
<dbReference type="EMBL" id="JAIWOZ010000002">
    <property type="protein sequence ID" value="KAH6609933.1"/>
    <property type="molecule type" value="Genomic_DNA"/>
</dbReference>
<keyword evidence="2" id="KW-1133">Transmembrane helix</keyword>
<accession>A0A9P8QVB1</accession>